<sequence>MSSLIMHGRREGQVKNGGLASELPRIGLMAQGINPNEVAVFQPKDWQRIQNNLARYNEASEKAEQKRRDRENLHAASKELVKHWENTIEGQRLKKLQARKLREEQEEEERKKIDIEEAKIQAQKRKEAIERAKQQQYYETDRVKGFHGALLLTEVLKERDAQIAFKNSRQDFQKERENHLIKLQKQNLDDLLKAEQEKLQETRQRSTEVANFQKLQVKDCDNIKQLEKSEDKEEGKTLKDQFDAYCNTKKTIANKHRQKKKALQEFYKNEIQLKREKEQEDLLKEEAENEKIKKFVKAKKKMANMRKEKEQQIFDNFQEHTEMMRSKLQDSMQQQIDDEDDRIAKAVAEREQKRMEELNRKQQKQKDSLQAMKNHRIQMVRALIHLTSLFNKVKPILKDDVKSLLIFAFSTIESKAPKGLKIKLLHRK</sequence>
<dbReference type="InterPro" id="IPR039986">
    <property type="entry name" value="CFAP210"/>
</dbReference>
<keyword evidence="1 2" id="KW-0175">Coiled coil</keyword>
<protein>
    <recommendedName>
        <fullName evidence="3">Trichohyalin-plectin-homology domain-containing protein</fullName>
    </recommendedName>
</protein>
<dbReference type="RefSeq" id="XP_066921386.1">
    <property type="nucleotide sequence ID" value="XM_067065285.1"/>
</dbReference>
<dbReference type="Proteomes" id="UP000594262">
    <property type="component" value="Unplaced"/>
</dbReference>
<evidence type="ECO:0000313" key="4">
    <source>
        <dbReference type="EnsemblMetazoa" id="CLYHEMP023290.1"/>
    </source>
</evidence>
<dbReference type="GO" id="GO:0005879">
    <property type="term" value="C:axonemal microtubule"/>
    <property type="evidence" value="ECO:0007669"/>
    <property type="project" value="TreeGrafter"/>
</dbReference>
<evidence type="ECO:0000313" key="5">
    <source>
        <dbReference type="Proteomes" id="UP000594262"/>
    </source>
</evidence>
<feature type="domain" description="Trichohyalin-plectin-homology" evidence="3">
    <location>
        <begin position="139"/>
        <end position="381"/>
    </location>
</feature>
<evidence type="ECO:0000256" key="2">
    <source>
        <dbReference type="SAM" id="Coils"/>
    </source>
</evidence>
<proteinExistence type="predicted"/>
<evidence type="ECO:0000256" key="1">
    <source>
        <dbReference type="ARBA" id="ARBA00023054"/>
    </source>
</evidence>
<dbReference type="OrthoDB" id="331765at2759"/>
<dbReference type="InterPro" id="IPR043597">
    <property type="entry name" value="TPH_dom"/>
</dbReference>
<evidence type="ECO:0000259" key="3">
    <source>
        <dbReference type="Pfam" id="PF13868"/>
    </source>
</evidence>
<dbReference type="AlphaFoldDB" id="A0A7M5XKW2"/>
<name>A0A7M5XKW2_9CNID</name>
<dbReference type="Pfam" id="PF13868">
    <property type="entry name" value="TPH"/>
    <property type="match status" value="1"/>
</dbReference>
<dbReference type="GeneID" id="136808744"/>
<dbReference type="PANTHER" id="PTHR28663">
    <property type="entry name" value="COILED-COIL DOMAIN-CONTAINING PROTEIN 173"/>
    <property type="match status" value="1"/>
</dbReference>
<keyword evidence="5" id="KW-1185">Reference proteome</keyword>
<reference evidence="4" key="1">
    <citation type="submission" date="2021-01" db="UniProtKB">
        <authorList>
            <consortium name="EnsemblMetazoa"/>
        </authorList>
    </citation>
    <scope>IDENTIFICATION</scope>
</reference>
<dbReference type="EnsemblMetazoa" id="CLYHEMT023290.1">
    <property type="protein sequence ID" value="CLYHEMP023290.1"/>
    <property type="gene ID" value="CLYHEMG023290"/>
</dbReference>
<organism evidence="4 5">
    <name type="scientific">Clytia hemisphaerica</name>
    <dbReference type="NCBI Taxonomy" id="252671"/>
    <lineage>
        <taxon>Eukaryota</taxon>
        <taxon>Metazoa</taxon>
        <taxon>Cnidaria</taxon>
        <taxon>Hydrozoa</taxon>
        <taxon>Hydroidolina</taxon>
        <taxon>Leptothecata</taxon>
        <taxon>Obeliida</taxon>
        <taxon>Clytiidae</taxon>
        <taxon>Clytia</taxon>
    </lineage>
</organism>
<dbReference type="PANTHER" id="PTHR28663:SF1">
    <property type="entry name" value="CILIA- AND FLAGELLA- ASSOCIATED PROTEIN 210"/>
    <property type="match status" value="1"/>
</dbReference>
<accession>A0A7M5XKW2</accession>
<feature type="coiled-coil region" evidence="2">
    <location>
        <begin position="329"/>
        <end position="375"/>
    </location>
</feature>
<feature type="coiled-coil region" evidence="2">
    <location>
        <begin position="46"/>
        <end position="135"/>
    </location>
</feature>